<dbReference type="EMBL" id="KK115335">
    <property type="protein sequence ID" value="KFM64832.1"/>
    <property type="molecule type" value="Genomic_DNA"/>
</dbReference>
<proteinExistence type="predicted"/>
<keyword evidence="3" id="KW-0443">Lipid metabolism</keyword>
<dbReference type="GO" id="GO:0004630">
    <property type="term" value="F:phospholipase D activity"/>
    <property type="evidence" value="ECO:0007669"/>
    <property type="project" value="UniProtKB-EC"/>
</dbReference>
<dbReference type="AlphaFoldDB" id="A0A087TI93"/>
<dbReference type="Gene3D" id="3.30.870.10">
    <property type="entry name" value="Endonuclease Chain A"/>
    <property type="match status" value="1"/>
</dbReference>
<dbReference type="GO" id="GO:0009395">
    <property type="term" value="P:phospholipid catabolic process"/>
    <property type="evidence" value="ECO:0007669"/>
    <property type="project" value="TreeGrafter"/>
</dbReference>
<accession>A0A087TI93</accession>
<reference evidence="4 5" key="1">
    <citation type="submission" date="2013-11" db="EMBL/GenBank/DDBJ databases">
        <title>Genome sequencing of Stegodyphus mimosarum.</title>
        <authorList>
            <person name="Bechsgaard J."/>
        </authorList>
    </citation>
    <scope>NUCLEOTIDE SEQUENCE [LARGE SCALE GENOMIC DNA]</scope>
</reference>
<evidence type="ECO:0000256" key="1">
    <source>
        <dbReference type="ARBA" id="ARBA00000798"/>
    </source>
</evidence>
<comment type="catalytic activity">
    <reaction evidence="1">
        <text>a 1,2-diacyl-sn-glycero-3-phosphocholine + H2O = a 1,2-diacyl-sn-glycero-3-phosphate + choline + H(+)</text>
        <dbReference type="Rhea" id="RHEA:14445"/>
        <dbReference type="ChEBI" id="CHEBI:15354"/>
        <dbReference type="ChEBI" id="CHEBI:15377"/>
        <dbReference type="ChEBI" id="CHEBI:15378"/>
        <dbReference type="ChEBI" id="CHEBI:57643"/>
        <dbReference type="ChEBI" id="CHEBI:58608"/>
        <dbReference type="EC" id="3.1.4.4"/>
    </reaction>
</comment>
<evidence type="ECO:0000313" key="4">
    <source>
        <dbReference type="EMBL" id="KFM64832.1"/>
    </source>
</evidence>
<dbReference type="STRING" id="407821.A0A087TI93"/>
<keyword evidence="2" id="KW-0677">Repeat</keyword>
<dbReference type="GO" id="GO:0060627">
    <property type="term" value="P:regulation of vesicle-mediated transport"/>
    <property type="evidence" value="ECO:0007669"/>
    <property type="project" value="TreeGrafter"/>
</dbReference>
<dbReference type="CDD" id="cd09141">
    <property type="entry name" value="PLDc_vPLD1_2_yPLD_like_2"/>
    <property type="match status" value="1"/>
</dbReference>
<sequence>MEQSIHDAYVSVIDNSKHYIYIENQFFISQAAGHKDVSNGIGEALFRRIVKAHKERETFRVYVVMPLLPAFEGEIGTGTGTAIQAITHWNYASICRGPDSLYQRLIKEVGDPNAYITFYGLRTHGVLSEKIVSLY</sequence>
<protein>
    <submittedName>
        <fullName evidence="4">Phospholipase D1</fullName>
    </submittedName>
</protein>
<dbReference type="Proteomes" id="UP000054359">
    <property type="component" value="Unassembled WGS sequence"/>
</dbReference>
<evidence type="ECO:0000256" key="3">
    <source>
        <dbReference type="ARBA" id="ARBA00023098"/>
    </source>
</evidence>
<organism evidence="4 5">
    <name type="scientific">Stegodyphus mimosarum</name>
    <name type="common">African social velvet spider</name>
    <dbReference type="NCBI Taxonomy" id="407821"/>
    <lineage>
        <taxon>Eukaryota</taxon>
        <taxon>Metazoa</taxon>
        <taxon>Ecdysozoa</taxon>
        <taxon>Arthropoda</taxon>
        <taxon>Chelicerata</taxon>
        <taxon>Arachnida</taxon>
        <taxon>Araneae</taxon>
        <taxon>Araneomorphae</taxon>
        <taxon>Entelegynae</taxon>
        <taxon>Eresoidea</taxon>
        <taxon>Eresidae</taxon>
        <taxon>Stegodyphus</taxon>
    </lineage>
</organism>
<keyword evidence="5" id="KW-1185">Reference proteome</keyword>
<dbReference type="SUPFAM" id="SSF56024">
    <property type="entry name" value="Phospholipase D/nuclease"/>
    <property type="match status" value="1"/>
</dbReference>
<dbReference type="PANTHER" id="PTHR18896:SF76">
    <property type="entry name" value="PHOSPHOLIPASE"/>
    <property type="match status" value="1"/>
</dbReference>
<dbReference type="OMA" id="AMLFHAY"/>
<evidence type="ECO:0000313" key="5">
    <source>
        <dbReference type="Proteomes" id="UP000054359"/>
    </source>
</evidence>
<dbReference type="PANTHER" id="PTHR18896">
    <property type="entry name" value="PHOSPHOLIPASE D"/>
    <property type="match status" value="1"/>
</dbReference>
<evidence type="ECO:0000256" key="2">
    <source>
        <dbReference type="ARBA" id="ARBA00022737"/>
    </source>
</evidence>
<feature type="non-terminal residue" evidence="4">
    <location>
        <position position="135"/>
    </location>
</feature>
<dbReference type="InterPro" id="IPR015679">
    <property type="entry name" value="PLipase_D_fam"/>
</dbReference>
<gene>
    <name evidence="4" type="ORF">X975_21812</name>
</gene>
<dbReference type="OrthoDB" id="6426969at2759"/>
<name>A0A087TI93_STEMI</name>